<accession>A0A0H5R3R7</accession>
<dbReference type="EMBL" id="HACM01008388">
    <property type="protein sequence ID" value="CRZ08830.1"/>
    <property type="molecule type" value="Transcribed_RNA"/>
</dbReference>
<feature type="compositionally biased region" description="Basic and acidic residues" evidence="4">
    <location>
        <begin position="332"/>
        <end position="342"/>
    </location>
</feature>
<protein>
    <submittedName>
        <fullName evidence="6">Uncharacterized protein</fullName>
    </submittedName>
</protein>
<keyword evidence="5" id="KW-1133">Transmembrane helix</keyword>
<reference evidence="6" key="1">
    <citation type="submission" date="2015-04" db="EMBL/GenBank/DDBJ databases">
        <title>The genome sequence of the plant pathogenic Rhizarian Plasmodiophora brassicae reveals insights in its biotrophic life cycle and the origin of chitin synthesis.</title>
        <authorList>
            <person name="Schwelm A."/>
            <person name="Fogelqvist J."/>
            <person name="Knaust A."/>
            <person name="Julke S."/>
            <person name="Lilja T."/>
            <person name="Dhandapani V."/>
            <person name="Bonilla-Rosso G."/>
            <person name="Karlsson M."/>
            <person name="Shevchenko A."/>
            <person name="Choi S.R."/>
            <person name="Kim H.G."/>
            <person name="Park J.Y."/>
            <person name="Lim Y.P."/>
            <person name="Ludwig-Muller J."/>
            <person name="Dixelius C."/>
        </authorList>
    </citation>
    <scope>NUCLEOTIDE SEQUENCE</scope>
    <source>
        <tissue evidence="6">Potato root galls</tissue>
    </source>
</reference>
<keyword evidence="2 3" id="KW-0040">ANK repeat</keyword>
<dbReference type="PROSITE" id="PS50088">
    <property type="entry name" value="ANK_REPEAT"/>
    <property type="match status" value="2"/>
</dbReference>
<dbReference type="InterPro" id="IPR036770">
    <property type="entry name" value="Ankyrin_rpt-contain_sf"/>
</dbReference>
<dbReference type="AlphaFoldDB" id="A0A0H5R3R7"/>
<keyword evidence="5" id="KW-0472">Membrane</keyword>
<feature type="transmembrane region" description="Helical" evidence="5">
    <location>
        <begin position="12"/>
        <end position="31"/>
    </location>
</feature>
<dbReference type="Pfam" id="PF13857">
    <property type="entry name" value="Ank_5"/>
    <property type="match status" value="1"/>
</dbReference>
<feature type="repeat" description="ANK" evidence="3">
    <location>
        <begin position="65"/>
        <end position="98"/>
    </location>
</feature>
<feature type="transmembrane region" description="Helical" evidence="5">
    <location>
        <begin position="43"/>
        <end position="64"/>
    </location>
</feature>
<proteinExistence type="predicted"/>
<dbReference type="Gene3D" id="1.25.40.20">
    <property type="entry name" value="Ankyrin repeat-containing domain"/>
    <property type="match status" value="2"/>
</dbReference>
<feature type="repeat" description="ANK" evidence="3">
    <location>
        <begin position="237"/>
        <end position="269"/>
    </location>
</feature>
<feature type="region of interest" description="Disordered" evidence="4">
    <location>
        <begin position="332"/>
        <end position="361"/>
    </location>
</feature>
<evidence type="ECO:0000256" key="2">
    <source>
        <dbReference type="ARBA" id="ARBA00023043"/>
    </source>
</evidence>
<name>A0A0H5R3R7_9EUKA</name>
<dbReference type="InterPro" id="IPR002110">
    <property type="entry name" value="Ankyrin_rpt"/>
</dbReference>
<feature type="compositionally biased region" description="Basic residues" evidence="4">
    <location>
        <begin position="351"/>
        <end position="361"/>
    </location>
</feature>
<dbReference type="PROSITE" id="PS50297">
    <property type="entry name" value="ANK_REP_REGION"/>
    <property type="match status" value="1"/>
</dbReference>
<evidence type="ECO:0000256" key="4">
    <source>
        <dbReference type="SAM" id="MobiDB-lite"/>
    </source>
</evidence>
<keyword evidence="1" id="KW-0677">Repeat</keyword>
<dbReference type="PANTHER" id="PTHR24198:SF165">
    <property type="entry name" value="ANKYRIN REPEAT-CONTAINING PROTEIN-RELATED"/>
    <property type="match status" value="1"/>
</dbReference>
<dbReference type="SUPFAM" id="SSF48403">
    <property type="entry name" value="Ankyrin repeat"/>
    <property type="match status" value="1"/>
</dbReference>
<evidence type="ECO:0000256" key="5">
    <source>
        <dbReference type="SAM" id="Phobius"/>
    </source>
</evidence>
<dbReference type="SMART" id="SM00248">
    <property type="entry name" value="ANK"/>
    <property type="match status" value="6"/>
</dbReference>
<organism evidence="6">
    <name type="scientific">Spongospora subterranea</name>
    <dbReference type="NCBI Taxonomy" id="70186"/>
    <lineage>
        <taxon>Eukaryota</taxon>
        <taxon>Sar</taxon>
        <taxon>Rhizaria</taxon>
        <taxon>Endomyxa</taxon>
        <taxon>Phytomyxea</taxon>
        <taxon>Plasmodiophorida</taxon>
        <taxon>Plasmodiophoridae</taxon>
        <taxon>Spongospora</taxon>
    </lineage>
</organism>
<evidence type="ECO:0000313" key="6">
    <source>
        <dbReference type="EMBL" id="CRZ08830.1"/>
    </source>
</evidence>
<evidence type="ECO:0000256" key="1">
    <source>
        <dbReference type="ARBA" id="ARBA00022737"/>
    </source>
</evidence>
<dbReference type="PANTHER" id="PTHR24198">
    <property type="entry name" value="ANKYRIN REPEAT AND PROTEIN KINASE DOMAIN-CONTAINING PROTEIN"/>
    <property type="match status" value="1"/>
</dbReference>
<keyword evidence="5" id="KW-0812">Transmembrane</keyword>
<sequence length="361" mass="39842">MRYAFNRKSYSLCGGPSIAVISILSLFSILVRMFCRSLSDLVIMFMIVILIFAKTSAVGSSIVIHSREGLHMAALMGNFDVVVQLISENEEAINAVDEDGATALFLTVAYQRWSGSVAYTRLPAISNVEPWERENMALFLLRNGANVLVHPQIGTQDTVLHFAVVNNMIKVVDFICNNYPDAISITNTLNESPMFEAARAPLVEVGECVFKYVGLKKPMGKSSETVYNQIINAQNNDGDTIMMVAAQCEYWEFVKFLLKSGADPTISNFANDALIHIAAQTDEIGVVIRILNHPKMTKTAINAKNKQSLSAYNLAVRLGKVAIANLLSDYGDDKTDFKESDPRTPLYGAARKNRASPSQRR</sequence>
<evidence type="ECO:0000256" key="3">
    <source>
        <dbReference type="PROSITE-ProRule" id="PRU00023"/>
    </source>
</evidence>